<dbReference type="AlphaFoldDB" id="A0AAV8XR74"/>
<keyword evidence="2" id="KW-1185">Reference proteome</keyword>
<dbReference type="PANTHER" id="PTHR10773:SF19">
    <property type="match status" value="1"/>
</dbReference>
<name>A0AAV8XR74_9CUCU</name>
<organism evidence="1 2">
    <name type="scientific">Rhamnusium bicolor</name>
    <dbReference type="NCBI Taxonomy" id="1586634"/>
    <lineage>
        <taxon>Eukaryota</taxon>
        <taxon>Metazoa</taxon>
        <taxon>Ecdysozoa</taxon>
        <taxon>Arthropoda</taxon>
        <taxon>Hexapoda</taxon>
        <taxon>Insecta</taxon>
        <taxon>Pterygota</taxon>
        <taxon>Neoptera</taxon>
        <taxon>Endopterygota</taxon>
        <taxon>Coleoptera</taxon>
        <taxon>Polyphaga</taxon>
        <taxon>Cucujiformia</taxon>
        <taxon>Chrysomeloidea</taxon>
        <taxon>Cerambycidae</taxon>
        <taxon>Lepturinae</taxon>
        <taxon>Rhagiini</taxon>
        <taxon>Rhamnusium</taxon>
    </lineage>
</organism>
<accession>A0AAV8XR74</accession>
<evidence type="ECO:0000313" key="1">
    <source>
        <dbReference type="EMBL" id="KAJ8940526.1"/>
    </source>
</evidence>
<dbReference type="PANTHER" id="PTHR10773">
    <property type="entry name" value="DNA-DIRECTED RNA POLYMERASES I, II, AND III SUBUNIT RPABC2"/>
    <property type="match status" value="1"/>
</dbReference>
<protein>
    <submittedName>
        <fullName evidence="1">Uncharacterized protein</fullName>
    </submittedName>
</protein>
<gene>
    <name evidence="1" type="ORF">NQ314_010687</name>
</gene>
<reference evidence="1" key="1">
    <citation type="journal article" date="2023" name="Insect Mol. Biol.">
        <title>Genome sequencing provides insights into the evolution of gene families encoding plant cell wall-degrading enzymes in longhorned beetles.</title>
        <authorList>
            <person name="Shin N.R."/>
            <person name="Okamura Y."/>
            <person name="Kirsch R."/>
            <person name="Pauchet Y."/>
        </authorList>
    </citation>
    <scope>NUCLEOTIDE SEQUENCE</scope>
    <source>
        <strain evidence="1">RBIC_L_NR</strain>
    </source>
</reference>
<dbReference type="EMBL" id="JANEYF010002974">
    <property type="protein sequence ID" value="KAJ8940526.1"/>
    <property type="molecule type" value="Genomic_DNA"/>
</dbReference>
<dbReference type="Proteomes" id="UP001162156">
    <property type="component" value="Unassembled WGS sequence"/>
</dbReference>
<proteinExistence type="predicted"/>
<sequence length="319" mass="36245">MSPEIDSCSVCDRFNVAIKEARANNDDAKLKLTTDHRKAKAGQEAIGSATKEAIGNQGTFVITFDLQRALPTPKLSTGPTFYKKKLFCYNFNIHSTYPTQGYFYIWDESIAGRGAVEIESCLLKHFEMNNIEGTKLIAISDNCIGQNKNWTLMAVWLRFFASGYLKKIVHIFPQVGHTVLPSDRNFVLLENYVRAHCQFMYDPNGREVLKKSQKKTPCKQPTTTNASFDIRDAVMMEFSSDDLSTLHATYTYDGLMLPVSLRKRGRPTSFGTPFLEELPLKYDSPLAIENSELQHVLSCLQWIPSVYHPFYNNLIPEEN</sequence>
<evidence type="ECO:0000313" key="2">
    <source>
        <dbReference type="Proteomes" id="UP001162156"/>
    </source>
</evidence>
<comment type="caution">
    <text evidence="1">The sequence shown here is derived from an EMBL/GenBank/DDBJ whole genome shotgun (WGS) entry which is preliminary data.</text>
</comment>